<dbReference type="Gene3D" id="3.40.30.10">
    <property type="entry name" value="Glutaredoxin"/>
    <property type="match status" value="1"/>
</dbReference>
<dbReference type="InterPro" id="IPR033954">
    <property type="entry name" value="DiS-bond_Isoase_DsbC/G"/>
</dbReference>
<dbReference type="PANTHER" id="PTHR35272:SF3">
    <property type="entry name" value="THIOL:DISULFIDE INTERCHANGE PROTEIN DSBC"/>
    <property type="match status" value="1"/>
</dbReference>
<dbReference type="PANTHER" id="PTHR35272">
    <property type="entry name" value="THIOL:DISULFIDE INTERCHANGE PROTEIN DSBC-RELATED"/>
    <property type="match status" value="1"/>
</dbReference>
<protein>
    <recommendedName>
        <fullName evidence="1">Thioredoxin-like fold domain-containing protein</fullName>
    </recommendedName>
</protein>
<organism evidence="2 3">
    <name type="scientific">Tritrichomonas musculus</name>
    <dbReference type="NCBI Taxonomy" id="1915356"/>
    <lineage>
        <taxon>Eukaryota</taxon>
        <taxon>Metamonada</taxon>
        <taxon>Parabasalia</taxon>
        <taxon>Tritrichomonadida</taxon>
        <taxon>Tritrichomonadidae</taxon>
        <taxon>Tritrichomonas</taxon>
    </lineage>
</organism>
<evidence type="ECO:0000313" key="2">
    <source>
        <dbReference type="EMBL" id="KAK8881534.1"/>
    </source>
</evidence>
<name>A0ABR2JRK3_9EUKA</name>
<dbReference type="EMBL" id="JAPFFF010000010">
    <property type="protein sequence ID" value="KAK8881534.1"/>
    <property type="molecule type" value="Genomic_DNA"/>
</dbReference>
<evidence type="ECO:0000313" key="3">
    <source>
        <dbReference type="Proteomes" id="UP001470230"/>
    </source>
</evidence>
<dbReference type="InterPro" id="IPR051470">
    <property type="entry name" value="Thiol:disulfide_interchange"/>
</dbReference>
<dbReference type="InterPro" id="IPR036249">
    <property type="entry name" value="Thioredoxin-like_sf"/>
</dbReference>
<reference evidence="2 3" key="1">
    <citation type="submission" date="2024-04" db="EMBL/GenBank/DDBJ databases">
        <title>Tritrichomonas musculus Genome.</title>
        <authorList>
            <person name="Alves-Ferreira E."/>
            <person name="Grigg M."/>
            <person name="Lorenzi H."/>
            <person name="Galac M."/>
        </authorList>
    </citation>
    <scope>NUCLEOTIDE SEQUENCE [LARGE SCALE GENOMIC DNA]</scope>
    <source>
        <strain evidence="2 3">EAF2021</strain>
    </source>
</reference>
<comment type="caution">
    <text evidence="2">The sequence shown here is derived from an EMBL/GenBank/DDBJ whole genome shotgun (WGS) entry which is preliminary data.</text>
</comment>
<proteinExistence type="predicted"/>
<sequence>MLLISLFSFGAFANKLNIDTKSLPMDLSFSRKRGNGSRNIYLFCDLECPHCIRTEKFFNQLDDINIHTFVFPVASYHPDAPRKTNAVWCSGDKAKAWQSWFDKGELPSNPNNCKAPLAEIDQFAHSHNIELPVIIFEDGTGYHAEDFIYATLSLDKLRELIDDHSINSSKKNL</sequence>
<evidence type="ECO:0000259" key="1">
    <source>
        <dbReference type="Pfam" id="PF13098"/>
    </source>
</evidence>
<feature type="domain" description="Thioredoxin-like fold" evidence="1">
    <location>
        <begin position="33"/>
        <end position="140"/>
    </location>
</feature>
<dbReference type="SUPFAM" id="SSF52833">
    <property type="entry name" value="Thioredoxin-like"/>
    <property type="match status" value="1"/>
</dbReference>
<dbReference type="Proteomes" id="UP001470230">
    <property type="component" value="Unassembled WGS sequence"/>
</dbReference>
<gene>
    <name evidence="2" type="ORF">M9Y10_004276</name>
</gene>
<dbReference type="InterPro" id="IPR012336">
    <property type="entry name" value="Thioredoxin-like_fold"/>
</dbReference>
<keyword evidence="3" id="KW-1185">Reference proteome</keyword>
<dbReference type="CDD" id="cd03020">
    <property type="entry name" value="DsbA_DsbC_DsbG"/>
    <property type="match status" value="1"/>
</dbReference>
<dbReference type="Pfam" id="PF13098">
    <property type="entry name" value="Thioredoxin_2"/>
    <property type="match status" value="1"/>
</dbReference>
<accession>A0ABR2JRK3</accession>